<dbReference type="Pfam" id="PF03107">
    <property type="entry name" value="C1_2"/>
    <property type="match status" value="5"/>
</dbReference>
<proteinExistence type="predicted"/>
<organism evidence="6 7">
    <name type="scientific">Gossypium davidsonii</name>
    <name type="common">Davidson's cotton</name>
    <name type="synonym">Gossypium klotzschianum subsp. davidsonii</name>
    <dbReference type="NCBI Taxonomy" id="34287"/>
    <lineage>
        <taxon>Eukaryota</taxon>
        <taxon>Viridiplantae</taxon>
        <taxon>Streptophyta</taxon>
        <taxon>Embryophyta</taxon>
        <taxon>Tracheophyta</taxon>
        <taxon>Spermatophyta</taxon>
        <taxon>Magnoliopsida</taxon>
        <taxon>eudicotyledons</taxon>
        <taxon>Gunneridae</taxon>
        <taxon>Pentapetalae</taxon>
        <taxon>rosids</taxon>
        <taxon>malvids</taxon>
        <taxon>Malvales</taxon>
        <taxon>Malvaceae</taxon>
        <taxon>Malvoideae</taxon>
        <taxon>Gossypium</taxon>
    </lineage>
</organism>
<accession>A0A7J8TKN8</accession>
<sequence length="444" mass="51459">MDKSECESRTEEETMELQHFSHPHPLVFFKYQTVASKEVDPEAARCFGCENPLEDRCYGCNQCKFYLHKGCAELELVPQIQHSFHPQHPLTFFPQSPYLGEYVCGLCGGIFWGFVYHCDSCLFDLHINCALLQSSIATNFPNSLHHHPLHFIQNHNEEVERDCSGCQKPLSGPIYHCFDCSYPTFFTLHKKCVEDQPLEINHSCDRKHPLTLLPQRPAHPEKCSCYLCKIQWSGFVYSCSLCNFEGFSYRCYRRGCSLNFDIRCMLMLNTLNHPSHDHSLFLEHNRQRDCSACSGTMEPWSVAYRCMKRCDYTLDVGCATLPLTAWYKYDKHPLTLTYSDESEPSQLYCDLCEKERQPNSWFYYCADCDNSLHLDCALGDLPYMKLGNKIKGTPHRHPLTVVKNIWNCPPCVECRELCNGQALECKETGCNFTVHWDCCWCLTF</sequence>
<gene>
    <name evidence="6" type="ORF">Godav_025974</name>
</gene>
<reference evidence="6 7" key="1">
    <citation type="journal article" date="2019" name="Genome Biol. Evol.">
        <title>Insights into the evolution of the New World diploid cottons (Gossypium, subgenus Houzingenia) based on genome sequencing.</title>
        <authorList>
            <person name="Grover C.E."/>
            <person name="Arick M.A. 2nd"/>
            <person name="Thrash A."/>
            <person name="Conover J.L."/>
            <person name="Sanders W.S."/>
            <person name="Peterson D.G."/>
            <person name="Frelichowski J.E."/>
            <person name="Scheffler J.A."/>
            <person name="Scheffler B.E."/>
            <person name="Wendel J.F."/>
        </authorList>
    </citation>
    <scope>NUCLEOTIDE SEQUENCE [LARGE SCALE GENOMIC DNA]</scope>
    <source>
        <strain evidence="6">27</strain>
        <tissue evidence="6">Leaf</tissue>
    </source>
</reference>
<dbReference type="EMBL" id="JABFAC010251009">
    <property type="protein sequence ID" value="MBA0638681.1"/>
    <property type="molecule type" value="Genomic_DNA"/>
</dbReference>
<keyword evidence="4" id="KW-0862">Zinc</keyword>
<dbReference type="SMART" id="SM00249">
    <property type="entry name" value="PHD"/>
    <property type="match status" value="2"/>
</dbReference>
<feature type="domain" description="Zinc finger PHD-type" evidence="5">
    <location>
        <begin position="45"/>
        <end position="108"/>
    </location>
</feature>
<protein>
    <recommendedName>
        <fullName evidence="5">Zinc finger PHD-type domain-containing protein</fullName>
    </recommendedName>
</protein>
<dbReference type="AlphaFoldDB" id="A0A7J8TKN8"/>
<dbReference type="InterPro" id="IPR001965">
    <property type="entry name" value="Znf_PHD"/>
</dbReference>
<keyword evidence="2" id="KW-0677">Repeat</keyword>
<keyword evidence="1" id="KW-0479">Metal-binding</keyword>
<comment type="caution">
    <text evidence="6">The sequence shown here is derived from an EMBL/GenBank/DDBJ whole genome shotgun (WGS) entry which is preliminary data.</text>
</comment>
<dbReference type="SUPFAM" id="SSF57889">
    <property type="entry name" value="Cysteine-rich domain"/>
    <property type="match status" value="5"/>
</dbReference>
<dbReference type="PANTHER" id="PTHR46288">
    <property type="entry name" value="PHORBOL-ESTER/DAG-TYPE DOMAIN-CONTAINING PROTEIN"/>
    <property type="match status" value="1"/>
</dbReference>
<evidence type="ECO:0000256" key="2">
    <source>
        <dbReference type="ARBA" id="ARBA00022737"/>
    </source>
</evidence>
<evidence type="ECO:0000256" key="4">
    <source>
        <dbReference type="ARBA" id="ARBA00022833"/>
    </source>
</evidence>
<dbReference type="Proteomes" id="UP000593561">
    <property type="component" value="Unassembled WGS sequence"/>
</dbReference>
<evidence type="ECO:0000313" key="7">
    <source>
        <dbReference type="Proteomes" id="UP000593561"/>
    </source>
</evidence>
<dbReference type="InterPro" id="IPR004146">
    <property type="entry name" value="DC1"/>
</dbReference>
<feature type="domain" description="Zinc finger PHD-type" evidence="5">
    <location>
        <begin position="348"/>
        <end position="412"/>
    </location>
</feature>
<evidence type="ECO:0000256" key="3">
    <source>
        <dbReference type="ARBA" id="ARBA00022771"/>
    </source>
</evidence>
<name>A0A7J8TKN8_GOSDV</name>
<evidence type="ECO:0000313" key="6">
    <source>
        <dbReference type="EMBL" id="MBA0638681.1"/>
    </source>
</evidence>
<keyword evidence="7" id="KW-1185">Reference proteome</keyword>
<dbReference type="GO" id="GO:0008270">
    <property type="term" value="F:zinc ion binding"/>
    <property type="evidence" value="ECO:0007669"/>
    <property type="project" value="UniProtKB-KW"/>
</dbReference>
<evidence type="ECO:0000259" key="5">
    <source>
        <dbReference type="SMART" id="SM00249"/>
    </source>
</evidence>
<keyword evidence="3" id="KW-0863">Zinc-finger</keyword>
<dbReference type="PANTHER" id="PTHR46288:SF27">
    <property type="entry name" value="CYSTEINE_HISTIDINE-RICH C1 DOMAIN FAMILY PROTEIN"/>
    <property type="match status" value="1"/>
</dbReference>
<evidence type="ECO:0000256" key="1">
    <source>
        <dbReference type="ARBA" id="ARBA00022723"/>
    </source>
</evidence>
<dbReference type="InterPro" id="IPR046349">
    <property type="entry name" value="C1-like_sf"/>
</dbReference>